<dbReference type="AlphaFoldDB" id="A0A147IU82"/>
<gene>
    <name evidence="1" type="ORF">NS355_07835</name>
</gene>
<organism evidence="1 2">
    <name type="scientific">Sphingomonas yabuuchiae</name>
    <dbReference type="NCBI Taxonomy" id="172044"/>
    <lineage>
        <taxon>Bacteria</taxon>
        <taxon>Pseudomonadati</taxon>
        <taxon>Pseudomonadota</taxon>
        <taxon>Alphaproteobacteria</taxon>
        <taxon>Sphingomonadales</taxon>
        <taxon>Sphingomonadaceae</taxon>
        <taxon>Sphingomonas</taxon>
    </lineage>
</organism>
<evidence type="ECO:0000313" key="2">
    <source>
        <dbReference type="Proteomes" id="UP000073923"/>
    </source>
</evidence>
<reference evidence="1 2" key="1">
    <citation type="journal article" date="2016" name="Front. Microbiol.">
        <title>Genomic Resource of Rice Seed Associated Bacteria.</title>
        <authorList>
            <person name="Midha S."/>
            <person name="Bansal K."/>
            <person name="Sharma S."/>
            <person name="Kumar N."/>
            <person name="Patil P.P."/>
            <person name="Chaudhry V."/>
            <person name="Patil P.B."/>
        </authorList>
    </citation>
    <scope>NUCLEOTIDE SEQUENCE [LARGE SCALE GENOMIC DNA]</scope>
    <source>
        <strain evidence="1 2">NS355</strain>
    </source>
</reference>
<name>A0A147IU82_9SPHN</name>
<accession>A0A147IU82</accession>
<dbReference type="PATRIC" id="fig|172044.3.peg.1353"/>
<dbReference type="Proteomes" id="UP000073923">
    <property type="component" value="Unassembled WGS sequence"/>
</dbReference>
<protein>
    <submittedName>
        <fullName evidence="1">Uncharacterized protein</fullName>
    </submittedName>
</protein>
<comment type="caution">
    <text evidence="1">The sequence shown here is derived from an EMBL/GenBank/DDBJ whole genome shotgun (WGS) entry which is preliminary data.</text>
</comment>
<evidence type="ECO:0000313" key="1">
    <source>
        <dbReference type="EMBL" id="KTT99043.1"/>
    </source>
</evidence>
<dbReference type="EMBL" id="LDTF01000033">
    <property type="protein sequence ID" value="KTT99043.1"/>
    <property type="molecule type" value="Genomic_DNA"/>
</dbReference>
<proteinExistence type="predicted"/>
<sequence>MKMEKTIMTTDKTAIIRRHTEAVAQMLVGNRAMKPGAAILAGEMGGAEGRLRIGAIAHSSGNDLVYLDFADAEDGYQLTGITLCAVRDSICHLQTDCRLYLSRNGSRAIILPQPGIRKAYRLAPGELIQLAHQPADRDEGIARAELRLAKLVARGTIFTDRAAVRTRPLAA</sequence>